<keyword evidence="6 7" id="KW-0472">Membrane</keyword>
<evidence type="ECO:0000256" key="6">
    <source>
        <dbReference type="ARBA" id="ARBA00023136"/>
    </source>
</evidence>
<keyword evidence="4 7" id="KW-0812">Transmembrane</keyword>
<name>A0A975I8I7_9RHOB</name>
<evidence type="ECO:0000313" key="9">
    <source>
        <dbReference type="Proteomes" id="UP000665026"/>
    </source>
</evidence>
<evidence type="ECO:0000256" key="5">
    <source>
        <dbReference type="ARBA" id="ARBA00022989"/>
    </source>
</evidence>
<feature type="transmembrane region" description="Helical" evidence="7">
    <location>
        <begin position="180"/>
        <end position="204"/>
    </location>
</feature>
<keyword evidence="2" id="KW-0813">Transport</keyword>
<reference evidence="8" key="1">
    <citation type="submission" date="2020-07" db="EMBL/GenBank/DDBJ databases">
        <title>Genome sequences of bacteria associated with the marine, planktonic diatom Thalassiosira profunda strain ECT2AJA-044.</title>
        <authorList>
            <person name="Gargas C.B."/>
            <person name="Roberts W.R."/>
            <person name="Alverson A.J."/>
        </authorList>
    </citation>
    <scope>NUCLEOTIDE SEQUENCE</scope>
    <source>
        <strain evidence="8">ECT2AJA-044</strain>
    </source>
</reference>
<accession>A0A975I8I7</accession>
<dbReference type="EMBL" id="CP060010">
    <property type="protein sequence ID" value="QTN37059.1"/>
    <property type="molecule type" value="Genomic_DNA"/>
</dbReference>
<feature type="transmembrane region" description="Helical" evidence="7">
    <location>
        <begin position="40"/>
        <end position="61"/>
    </location>
</feature>
<sequence>MHIEPGVVDGAKMILAQGTAAAAAGYSLKLLADDLKDHSVVSFGLRSVLAVAGVFVFFELMPHFAVGISEVHFILGTTLFLLLGAAPAAIGLAGGLAVQGLFFAPSDVPMYFVNVSTLLFPLFAVDALAKRIVPASTAYFDLRYVDVLKMSAVYQGGVVAWVAFWAFYGQGFGAENFGAVTSFGLAYLSVILIEPVIDLGALAIGKNLKGLSERGIFSRRLHLANS</sequence>
<gene>
    <name evidence="8" type="ORF">HZ995_06005</name>
</gene>
<dbReference type="GO" id="GO:0005886">
    <property type="term" value="C:plasma membrane"/>
    <property type="evidence" value="ECO:0007669"/>
    <property type="project" value="UniProtKB-SubCell"/>
</dbReference>
<organism evidence="8 9">
    <name type="scientific">Cognatishimia activa</name>
    <dbReference type="NCBI Taxonomy" id="1715691"/>
    <lineage>
        <taxon>Bacteria</taxon>
        <taxon>Pseudomonadati</taxon>
        <taxon>Pseudomonadota</taxon>
        <taxon>Alphaproteobacteria</taxon>
        <taxon>Rhodobacterales</taxon>
        <taxon>Paracoccaceae</taxon>
        <taxon>Cognatishimia</taxon>
    </lineage>
</organism>
<feature type="transmembrane region" description="Helical" evidence="7">
    <location>
        <begin position="110"/>
        <end position="129"/>
    </location>
</feature>
<dbReference type="RefSeq" id="WP_209357754.1">
    <property type="nucleotide sequence ID" value="NZ_CP060010.1"/>
</dbReference>
<dbReference type="KEGG" id="cact:HZ995_06005"/>
<dbReference type="Proteomes" id="UP000665026">
    <property type="component" value="Chromosome"/>
</dbReference>
<dbReference type="Pfam" id="PF01891">
    <property type="entry name" value="CbiM"/>
    <property type="match status" value="1"/>
</dbReference>
<evidence type="ECO:0000256" key="1">
    <source>
        <dbReference type="ARBA" id="ARBA00004651"/>
    </source>
</evidence>
<comment type="subcellular location">
    <subcellularLocation>
        <location evidence="1">Cell membrane</location>
        <topology evidence="1">Multi-pass membrane protein</topology>
    </subcellularLocation>
</comment>
<evidence type="ECO:0000256" key="2">
    <source>
        <dbReference type="ARBA" id="ARBA00022448"/>
    </source>
</evidence>
<keyword evidence="5 7" id="KW-1133">Transmembrane helix</keyword>
<protein>
    <submittedName>
        <fullName evidence="8">Energy-coupling factor ABC transporter permease</fullName>
    </submittedName>
</protein>
<dbReference type="Gene3D" id="1.10.1760.20">
    <property type="match status" value="1"/>
</dbReference>
<dbReference type="AlphaFoldDB" id="A0A975I8I7"/>
<evidence type="ECO:0000313" key="8">
    <source>
        <dbReference type="EMBL" id="QTN37059.1"/>
    </source>
</evidence>
<feature type="transmembrane region" description="Helical" evidence="7">
    <location>
        <begin position="150"/>
        <end position="168"/>
    </location>
</feature>
<keyword evidence="3" id="KW-1003">Cell membrane</keyword>
<dbReference type="InterPro" id="IPR002751">
    <property type="entry name" value="CbiM/NikMN"/>
</dbReference>
<proteinExistence type="predicted"/>
<evidence type="ECO:0000256" key="3">
    <source>
        <dbReference type="ARBA" id="ARBA00022475"/>
    </source>
</evidence>
<dbReference type="GO" id="GO:0000041">
    <property type="term" value="P:transition metal ion transport"/>
    <property type="evidence" value="ECO:0007669"/>
    <property type="project" value="InterPro"/>
</dbReference>
<evidence type="ECO:0000256" key="4">
    <source>
        <dbReference type="ARBA" id="ARBA00022692"/>
    </source>
</evidence>
<feature type="transmembrane region" description="Helical" evidence="7">
    <location>
        <begin position="73"/>
        <end position="98"/>
    </location>
</feature>
<evidence type="ECO:0000256" key="7">
    <source>
        <dbReference type="SAM" id="Phobius"/>
    </source>
</evidence>